<dbReference type="Gene3D" id="3.50.30.50">
    <property type="entry name" value="Putative cyclase"/>
    <property type="match status" value="1"/>
</dbReference>
<dbReference type="PANTHER" id="PTHR31118">
    <property type="entry name" value="CYCLASE-LIKE PROTEIN 2"/>
    <property type="match status" value="1"/>
</dbReference>
<proteinExistence type="predicted"/>
<dbReference type="SUPFAM" id="SSF102198">
    <property type="entry name" value="Putative cyclase"/>
    <property type="match status" value="1"/>
</dbReference>
<dbReference type="RefSeq" id="WP_066955883.1">
    <property type="nucleotide sequence ID" value="NZ_BCNX01000006.1"/>
</dbReference>
<comment type="pathway">
    <text evidence="2">Amino-acid degradation.</text>
</comment>
<comment type="cofactor">
    <cofactor evidence="1">
        <name>Zn(2+)</name>
        <dbReference type="ChEBI" id="CHEBI:29105"/>
    </cofactor>
</comment>
<sequence length="204" mass="22029">MTVYDVTLDLSEEIVIYPGDIPPRFTKIDNGQYRVTEMVIGSHTGTHIDAPSHYLEGGMTVDEIPPGILMGRARVLDCRDAGEVIGPANLAGRIDGAKRLLLRTAFSGRREFDPGYPALSREAADLIVDAGITCLGIDTPSIEEYGGDGSVHRRLLGSGMAILELLDLSCVPEGEYFMAAMPLRLKGADGSPVRVVLWDSLEEV</sequence>
<dbReference type="GO" id="GO:0019441">
    <property type="term" value="P:L-tryptophan catabolic process to kynurenine"/>
    <property type="evidence" value="ECO:0007669"/>
    <property type="project" value="InterPro"/>
</dbReference>
<gene>
    <name evidence="8" type="ORF">SAMN04488571_10182</name>
</gene>
<keyword evidence="4" id="KW-0479">Metal-binding</keyword>
<dbReference type="GO" id="GO:0046872">
    <property type="term" value="F:metal ion binding"/>
    <property type="evidence" value="ECO:0007669"/>
    <property type="project" value="UniProtKB-KW"/>
</dbReference>
<reference evidence="8 9" key="1">
    <citation type="submission" date="2016-10" db="EMBL/GenBank/DDBJ databases">
        <authorList>
            <person name="Varghese N."/>
            <person name="Submissions S."/>
        </authorList>
    </citation>
    <scope>NUCLEOTIDE SEQUENCE [LARGE SCALE GENOMIC DNA]</scope>
    <source>
        <strain evidence="8 9">DSM 2373</strain>
    </source>
</reference>
<protein>
    <submittedName>
        <fullName evidence="8">Kynurenine formamidase</fullName>
    </submittedName>
</protein>
<evidence type="ECO:0000256" key="1">
    <source>
        <dbReference type="ARBA" id="ARBA00001947"/>
    </source>
</evidence>
<keyword evidence="6" id="KW-0862">Zinc</keyword>
<name>A0A1G8WSZ4_9EURY</name>
<dbReference type="Pfam" id="PF04199">
    <property type="entry name" value="Cyclase"/>
    <property type="match status" value="1"/>
</dbReference>
<organism evidence="8 9">
    <name type="scientific">Methanoculleus thermophilus</name>
    <dbReference type="NCBI Taxonomy" id="2200"/>
    <lineage>
        <taxon>Archaea</taxon>
        <taxon>Methanobacteriati</taxon>
        <taxon>Methanobacteriota</taxon>
        <taxon>Stenosarchaea group</taxon>
        <taxon>Methanomicrobia</taxon>
        <taxon>Methanomicrobiales</taxon>
        <taxon>Methanomicrobiaceae</taxon>
        <taxon>Methanoculleus</taxon>
    </lineage>
</organism>
<evidence type="ECO:0000313" key="8">
    <source>
        <dbReference type="EMBL" id="SDJ81157.1"/>
    </source>
</evidence>
<evidence type="ECO:0000256" key="2">
    <source>
        <dbReference type="ARBA" id="ARBA00005023"/>
    </source>
</evidence>
<evidence type="ECO:0000256" key="4">
    <source>
        <dbReference type="ARBA" id="ARBA00022723"/>
    </source>
</evidence>
<evidence type="ECO:0000256" key="3">
    <source>
        <dbReference type="ARBA" id="ARBA00011738"/>
    </source>
</evidence>
<evidence type="ECO:0000313" key="9">
    <source>
        <dbReference type="Proteomes" id="UP000326500"/>
    </source>
</evidence>
<evidence type="ECO:0000256" key="5">
    <source>
        <dbReference type="ARBA" id="ARBA00022801"/>
    </source>
</evidence>
<dbReference type="FunFam" id="3.50.30.50:FF:000001">
    <property type="entry name" value="Kynurenine formamidase"/>
    <property type="match status" value="1"/>
</dbReference>
<keyword evidence="9" id="KW-1185">Reference proteome</keyword>
<evidence type="ECO:0000256" key="6">
    <source>
        <dbReference type="ARBA" id="ARBA00022833"/>
    </source>
</evidence>
<dbReference type="OrthoDB" id="9014at2157"/>
<dbReference type="AlphaFoldDB" id="A0A1G8WSZ4"/>
<dbReference type="PANTHER" id="PTHR31118:SF12">
    <property type="entry name" value="CYCLASE-LIKE PROTEIN 2"/>
    <property type="match status" value="1"/>
</dbReference>
<accession>A0A1G8WSZ4</accession>
<evidence type="ECO:0000256" key="7">
    <source>
        <dbReference type="ARBA" id="ARBA00023079"/>
    </source>
</evidence>
<dbReference type="STRING" id="2200.GCA_001571405_00827"/>
<dbReference type="InterPro" id="IPR007325">
    <property type="entry name" value="KFase/CYL"/>
</dbReference>
<dbReference type="GO" id="GO:0004061">
    <property type="term" value="F:arylformamidase activity"/>
    <property type="evidence" value="ECO:0007669"/>
    <property type="project" value="InterPro"/>
</dbReference>
<comment type="subunit">
    <text evidence="3">Homodimer.</text>
</comment>
<dbReference type="InterPro" id="IPR037175">
    <property type="entry name" value="KFase_sf"/>
</dbReference>
<keyword evidence="7" id="KW-0823">Tryptophan catabolism</keyword>
<dbReference type="EMBL" id="FNFT01000001">
    <property type="protein sequence ID" value="SDJ81157.1"/>
    <property type="molecule type" value="Genomic_DNA"/>
</dbReference>
<dbReference type="Proteomes" id="UP000326500">
    <property type="component" value="Unassembled WGS sequence"/>
</dbReference>
<keyword evidence="5" id="KW-0378">Hydrolase</keyword>